<dbReference type="InterPro" id="IPR035994">
    <property type="entry name" value="Nucleoside_phosphorylase_sf"/>
</dbReference>
<dbReference type="EMBL" id="KZ613895">
    <property type="protein sequence ID" value="PMD52878.1"/>
    <property type="molecule type" value="Genomic_DNA"/>
</dbReference>
<dbReference type="GO" id="GO:0003824">
    <property type="term" value="F:catalytic activity"/>
    <property type="evidence" value="ECO:0007669"/>
    <property type="project" value="InterPro"/>
</dbReference>
<name>A0A2J6SQ20_9HELO</name>
<dbReference type="STRING" id="1095630.A0A2J6SQ20"/>
<proteinExistence type="predicted"/>
<evidence type="ECO:0000313" key="2">
    <source>
        <dbReference type="EMBL" id="PMD52878.1"/>
    </source>
</evidence>
<dbReference type="Gene3D" id="3.40.50.1580">
    <property type="entry name" value="Nucleoside phosphorylase domain"/>
    <property type="match status" value="1"/>
</dbReference>
<dbReference type="RefSeq" id="XP_024729782.1">
    <property type="nucleotide sequence ID" value="XM_024881541.1"/>
</dbReference>
<accession>A0A2J6SQ20</accession>
<protein>
    <submittedName>
        <fullName evidence="2">Uncharacterized protein</fullName>
    </submittedName>
</protein>
<dbReference type="PANTHER" id="PTHR46082:SF6">
    <property type="entry name" value="AAA+ ATPASE DOMAIN-CONTAINING PROTEIN-RELATED"/>
    <property type="match status" value="1"/>
</dbReference>
<dbReference type="OrthoDB" id="1577640at2759"/>
<dbReference type="GO" id="GO:0009116">
    <property type="term" value="P:nucleoside metabolic process"/>
    <property type="evidence" value="ECO:0007669"/>
    <property type="project" value="InterPro"/>
</dbReference>
<evidence type="ECO:0000313" key="3">
    <source>
        <dbReference type="Proteomes" id="UP000235371"/>
    </source>
</evidence>
<dbReference type="InterPro" id="IPR053137">
    <property type="entry name" value="NLR-like"/>
</dbReference>
<gene>
    <name evidence="2" type="ORF">K444DRAFT_619569</name>
</gene>
<dbReference type="GeneID" id="36589618"/>
<dbReference type="InParanoid" id="A0A2J6SQ20"/>
<dbReference type="Proteomes" id="UP000235371">
    <property type="component" value="Unassembled WGS sequence"/>
</dbReference>
<organism evidence="2 3">
    <name type="scientific">Hyaloscypha bicolor E</name>
    <dbReference type="NCBI Taxonomy" id="1095630"/>
    <lineage>
        <taxon>Eukaryota</taxon>
        <taxon>Fungi</taxon>
        <taxon>Dikarya</taxon>
        <taxon>Ascomycota</taxon>
        <taxon>Pezizomycotina</taxon>
        <taxon>Leotiomycetes</taxon>
        <taxon>Helotiales</taxon>
        <taxon>Hyaloscyphaceae</taxon>
        <taxon>Hyaloscypha</taxon>
        <taxon>Hyaloscypha bicolor</taxon>
    </lineage>
</organism>
<keyword evidence="3" id="KW-1185">Reference proteome</keyword>
<reference evidence="2 3" key="1">
    <citation type="submission" date="2016-04" db="EMBL/GenBank/DDBJ databases">
        <title>A degradative enzymes factory behind the ericoid mycorrhizal symbiosis.</title>
        <authorList>
            <consortium name="DOE Joint Genome Institute"/>
            <person name="Martino E."/>
            <person name="Morin E."/>
            <person name="Grelet G."/>
            <person name="Kuo A."/>
            <person name="Kohler A."/>
            <person name="Daghino S."/>
            <person name="Barry K."/>
            <person name="Choi C."/>
            <person name="Cichocki N."/>
            <person name="Clum A."/>
            <person name="Copeland A."/>
            <person name="Hainaut M."/>
            <person name="Haridas S."/>
            <person name="Labutti K."/>
            <person name="Lindquist E."/>
            <person name="Lipzen A."/>
            <person name="Khouja H.-R."/>
            <person name="Murat C."/>
            <person name="Ohm R."/>
            <person name="Olson A."/>
            <person name="Spatafora J."/>
            <person name="Veneault-Fourrey C."/>
            <person name="Henrissat B."/>
            <person name="Grigoriev I."/>
            <person name="Martin F."/>
            <person name="Perotto S."/>
        </authorList>
    </citation>
    <scope>NUCLEOTIDE SEQUENCE [LARGE SCALE GENOMIC DNA]</scope>
    <source>
        <strain evidence="2 3">E</strain>
    </source>
</reference>
<sequence>MNPPDEAAKETPQRQEQSLVRTLVSEAHPTRTHKDYQIGVICALATEKAAMVAILDKTHPKSKKENGDDNEYILGRIGVYNIVIACLPAGLIGNGPATIIANNI</sequence>
<evidence type="ECO:0000256" key="1">
    <source>
        <dbReference type="SAM" id="MobiDB-lite"/>
    </source>
</evidence>
<dbReference type="AlphaFoldDB" id="A0A2J6SQ20"/>
<feature type="compositionally biased region" description="Basic and acidic residues" evidence="1">
    <location>
        <begin position="1"/>
        <end position="13"/>
    </location>
</feature>
<dbReference type="PANTHER" id="PTHR46082">
    <property type="entry name" value="ATP/GTP-BINDING PROTEIN-RELATED"/>
    <property type="match status" value="1"/>
</dbReference>
<feature type="region of interest" description="Disordered" evidence="1">
    <location>
        <begin position="1"/>
        <end position="20"/>
    </location>
</feature>